<protein>
    <submittedName>
        <fullName evidence="1">Uncharacterized protein</fullName>
    </submittedName>
</protein>
<name>A0A2Z4FJ63_9DELT</name>
<keyword evidence="2" id="KW-1185">Reference proteome</keyword>
<proteinExistence type="predicted"/>
<gene>
    <name evidence="1" type="ORF">DN745_06795</name>
</gene>
<dbReference type="KEGG" id="bsed:DN745_06795"/>
<dbReference type="AlphaFoldDB" id="A0A2Z4FJ63"/>
<evidence type="ECO:0000313" key="1">
    <source>
        <dbReference type="EMBL" id="AWV89057.1"/>
    </source>
</evidence>
<dbReference type="EMBL" id="CP030032">
    <property type="protein sequence ID" value="AWV89057.1"/>
    <property type="molecule type" value="Genomic_DNA"/>
</dbReference>
<dbReference type="RefSeq" id="WP_111333247.1">
    <property type="nucleotide sequence ID" value="NZ_CP030032.1"/>
</dbReference>
<dbReference type="OrthoDB" id="5478150at2"/>
<evidence type="ECO:0000313" key="2">
    <source>
        <dbReference type="Proteomes" id="UP000249799"/>
    </source>
</evidence>
<dbReference type="Proteomes" id="UP000249799">
    <property type="component" value="Chromosome"/>
</dbReference>
<reference evidence="1 2" key="1">
    <citation type="submission" date="2018-06" db="EMBL/GenBank/DDBJ databases">
        <title>Lujinxingia sediminis gen. nov. sp. nov., a new facultative anaerobic member of the class Deltaproteobacteria, and proposal of Lujinxingaceae fam. nov.</title>
        <authorList>
            <person name="Guo L.-Y."/>
            <person name="Li C.-M."/>
            <person name="Wang S."/>
            <person name="Du Z.-J."/>
        </authorList>
    </citation>
    <scope>NUCLEOTIDE SEQUENCE [LARGE SCALE GENOMIC DNA]</scope>
    <source>
        <strain evidence="1 2">FA350</strain>
    </source>
</reference>
<organism evidence="1 2">
    <name type="scientific">Bradymonas sediminis</name>
    <dbReference type="NCBI Taxonomy" id="1548548"/>
    <lineage>
        <taxon>Bacteria</taxon>
        <taxon>Deltaproteobacteria</taxon>
        <taxon>Bradymonadales</taxon>
        <taxon>Bradymonadaceae</taxon>
        <taxon>Bradymonas</taxon>
    </lineage>
</organism>
<accession>A0A2Z4FJ63</accession>
<sequence>MNQSLHEPGTHFANLLEHLKAFDAGRRRHLATLYGADSSDVMDIAMRWCSAPDAFCEVLQAELGSPDAWWVVEQLVQEHDLEVDLGWLDGEGRAVLCELGVLRPRRGRRKNDALDTIPGALGAILAPHIAGTRPTLPILLGRSEPSAVLALARTYDIPTKGSLIELILRISDTFAHPDFVAGILERLDNPEWIGAAMMALELGGICYWREVFGYEDDEETRQDNIVPLMRNHERAEQREVAAILLGLGVLFKLEEEEVEYTLVGVPEELWRGLWAMGQGWLIEWTRVTTEQLAEFAVRRLREAPVWSTQAAMKWLAVEVARGKTTRSDLFSDGLIASFERRAPALDADWTVLFQRAADLGIVALDLSSKSKNDKPEDIVLATTELASEMLDLPRNHFARRMLADWVDGINGTGIDAKLAQAVGLDEEWRTHLVELLVRSQLPIMPWMYYEGLEHIETGAGCLREVEPGDHELVMLEANMTNTSIRTTKMAWLDVLSTLESGSWYSLEDLSDLLHFAASTSLFSLLEHMIENPHSNYYFPLQRPSFLTFPTHSDAFVAWCKDIIEKLLIPAGLAQVDPADGRVRLDTANMLIPTPSDWPHGVRSQYMAAVLEDMDQDFEIPEIEVAPLRPVPEAVGEDCVSAALSFSELLAACEGREILEFDGKILRLAPL</sequence>